<dbReference type="InterPro" id="IPR004776">
    <property type="entry name" value="Mem_transp_PIN-like"/>
</dbReference>
<evidence type="ECO:0000256" key="1">
    <source>
        <dbReference type="ARBA" id="ARBA00004141"/>
    </source>
</evidence>
<proteinExistence type="predicted"/>
<evidence type="ECO:0000256" key="4">
    <source>
        <dbReference type="ARBA" id="ARBA00022692"/>
    </source>
</evidence>
<dbReference type="PANTHER" id="PTHR36838">
    <property type="entry name" value="AUXIN EFFLUX CARRIER FAMILY PROTEIN"/>
    <property type="match status" value="1"/>
</dbReference>
<feature type="transmembrane region" description="Helical" evidence="7">
    <location>
        <begin position="87"/>
        <end position="109"/>
    </location>
</feature>
<evidence type="ECO:0000256" key="5">
    <source>
        <dbReference type="ARBA" id="ARBA00022989"/>
    </source>
</evidence>
<evidence type="ECO:0000256" key="3">
    <source>
        <dbReference type="ARBA" id="ARBA00022475"/>
    </source>
</evidence>
<keyword evidence="9" id="KW-1185">Reference proteome</keyword>
<comment type="subcellular location">
    <subcellularLocation>
        <location evidence="1">Membrane</location>
        <topology evidence="1">Multi-pass membrane protein</topology>
    </subcellularLocation>
</comment>
<dbReference type="Pfam" id="PF03547">
    <property type="entry name" value="Mem_trans"/>
    <property type="match status" value="1"/>
</dbReference>
<keyword evidence="3" id="KW-1003">Cell membrane</keyword>
<evidence type="ECO:0000256" key="6">
    <source>
        <dbReference type="ARBA" id="ARBA00023136"/>
    </source>
</evidence>
<gene>
    <name evidence="8" type="ORF">RM530_12015</name>
</gene>
<keyword evidence="6 7" id="KW-0472">Membrane</keyword>
<keyword evidence="5 7" id="KW-1133">Transmembrane helix</keyword>
<sequence length="298" mass="31544">MSSFLLLLICLGLGVLFARSGRLPRDAPAVINAWIIDLALPALVMELLPKLDFRLDVWYLALSPWLVFIGSWLLFDRIGRRLQWSRGRIGAVVLTCGLGNTAFMGYPLIEALRGREAMGLAVLGDQLGTFIVLSTGAVVAAAIYAGREPHPRAIARRVLTFPPFIGLVIGLIAAAAGGWPPVVDEVLTRLGSTLTPLALFSVGLQFQLGFGSGQRAPLVLGLGWKLMLAPLLVWLVGVPLGIRGLPLTVSVLEAAMAPMVSAGILAGQFGLDPRLANSIVGVGTLVSLLSVPLAHLLL</sequence>
<feature type="transmembrane region" description="Helical" evidence="7">
    <location>
        <begin position="279"/>
        <end position="297"/>
    </location>
</feature>
<feature type="transmembrane region" description="Helical" evidence="7">
    <location>
        <begin position="129"/>
        <end position="146"/>
    </location>
</feature>
<organism evidence="8 9">
    <name type="scientific">Banduia mediterranea</name>
    <dbReference type="NCBI Taxonomy" id="3075609"/>
    <lineage>
        <taxon>Bacteria</taxon>
        <taxon>Pseudomonadati</taxon>
        <taxon>Pseudomonadota</taxon>
        <taxon>Gammaproteobacteria</taxon>
        <taxon>Nevskiales</taxon>
        <taxon>Algiphilaceae</taxon>
        <taxon>Banduia</taxon>
    </lineage>
</organism>
<keyword evidence="2" id="KW-0813">Transport</keyword>
<evidence type="ECO:0000256" key="2">
    <source>
        <dbReference type="ARBA" id="ARBA00022448"/>
    </source>
</evidence>
<dbReference type="PANTHER" id="PTHR36838:SF1">
    <property type="entry name" value="SLR1864 PROTEIN"/>
    <property type="match status" value="1"/>
</dbReference>
<evidence type="ECO:0000313" key="9">
    <source>
        <dbReference type="Proteomes" id="UP001254608"/>
    </source>
</evidence>
<comment type="caution">
    <text evidence="8">The sequence shown here is derived from an EMBL/GenBank/DDBJ whole genome shotgun (WGS) entry which is preliminary data.</text>
</comment>
<protein>
    <submittedName>
        <fullName evidence="8">AEC family transporter</fullName>
    </submittedName>
</protein>
<feature type="transmembrane region" description="Helical" evidence="7">
    <location>
        <begin position="158"/>
        <end position="180"/>
    </location>
</feature>
<dbReference type="EMBL" id="JAVRIC010000017">
    <property type="protein sequence ID" value="MDT0498083.1"/>
    <property type="molecule type" value="Genomic_DNA"/>
</dbReference>
<evidence type="ECO:0000256" key="7">
    <source>
        <dbReference type="SAM" id="Phobius"/>
    </source>
</evidence>
<name>A0ABU2WJM5_9GAMM</name>
<accession>A0ABU2WJM5</accession>
<dbReference type="RefSeq" id="WP_311365475.1">
    <property type="nucleotide sequence ID" value="NZ_JAVRIC010000017.1"/>
</dbReference>
<reference evidence="8 9" key="1">
    <citation type="submission" date="2023-09" db="EMBL/GenBank/DDBJ databases">
        <authorList>
            <person name="Rey-Velasco X."/>
        </authorList>
    </citation>
    <scope>NUCLEOTIDE SEQUENCE [LARGE SCALE GENOMIC DNA]</scope>
    <source>
        <strain evidence="8 9">W345</strain>
    </source>
</reference>
<feature type="transmembrane region" description="Helical" evidence="7">
    <location>
        <begin position="248"/>
        <end position="267"/>
    </location>
</feature>
<feature type="transmembrane region" description="Helical" evidence="7">
    <location>
        <begin position="218"/>
        <end position="242"/>
    </location>
</feature>
<evidence type="ECO:0000313" key="8">
    <source>
        <dbReference type="EMBL" id="MDT0498083.1"/>
    </source>
</evidence>
<keyword evidence="4 7" id="KW-0812">Transmembrane</keyword>
<feature type="transmembrane region" description="Helical" evidence="7">
    <location>
        <begin position="57"/>
        <end position="75"/>
    </location>
</feature>
<dbReference type="Proteomes" id="UP001254608">
    <property type="component" value="Unassembled WGS sequence"/>
</dbReference>